<dbReference type="STRING" id="472175.EL18_02783"/>
<dbReference type="EMBL" id="JMQM01000002">
    <property type="protein sequence ID" value="KFB08531.1"/>
    <property type="molecule type" value="Genomic_DNA"/>
</dbReference>
<dbReference type="eggNOG" id="COG4544">
    <property type="taxonomic scope" value="Bacteria"/>
</dbReference>
<sequence>MAPDVMAQGTLYALRQKIASIEGQLPEQLEPASQGGSTVLRRNGRPCLAIDSGMDALDAALGDQQPTLIDISGSQSRDSGAVSGFALALAARASRKTSSNARQVLWVGLDETFFETGFPYALGLEHFFALSAEQLLLAHAPRIEDALWIAEEATKAGAFSAVFLELKGAPARLDLTATRRLRHRAERAFMPLFLIRHSSPKEEAGQPSAALVRLCISPAPSTFRRIGQNALPRSIGPPAFQVELRKSRSGRTGTYWLEWNADDFTFQERAAPEDARNRGQTPDTGAVFSASFNGSDPAPQTWRPLADERRSG</sequence>
<reference evidence="2 3" key="1">
    <citation type="submission" date="2014-05" db="EMBL/GenBank/DDBJ databases">
        <title>Draft Genome Sequence of Nitratireductor basaltis Strain UMTGB225, A Marine Bacterium Isolated from Green Barrel Tunicate.</title>
        <authorList>
            <person name="Gan H.Y."/>
        </authorList>
    </citation>
    <scope>NUCLEOTIDE SEQUENCE [LARGE SCALE GENOMIC DNA]</scope>
    <source>
        <strain evidence="2 3">UMTGB225</strain>
    </source>
</reference>
<keyword evidence="3" id="KW-1185">Reference proteome</keyword>
<evidence type="ECO:0000313" key="3">
    <source>
        <dbReference type="Proteomes" id="UP000053675"/>
    </source>
</evidence>
<dbReference type="Proteomes" id="UP000053675">
    <property type="component" value="Unassembled WGS sequence"/>
</dbReference>
<dbReference type="AlphaFoldDB" id="A0A084U6E5"/>
<feature type="region of interest" description="Disordered" evidence="1">
    <location>
        <begin position="271"/>
        <end position="312"/>
    </location>
</feature>
<dbReference type="PATRIC" id="fig|472175.3.peg.2776"/>
<dbReference type="Gene3D" id="3.40.50.300">
    <property type="entry name" value="P-loop containing nucleotide triphosphate hydrolases"/>
    <property type="match status" value="1"/>
</dbReference>
<gene>
    <name evidence="2" type="ORF">EL18_02783</name>
</gene>
<proteinExistence type="predicted"/>
<accession>A0A084U6E5</accession>
<evidence type="ECO:0000313" key="2">
    <source>
        <dbReference type="EMBL" id="KFB08531.1"/>
    </source>
</evidence>
<dbReference type="PIRSF" id="PIRSF034285">
    <property type="entry name" value="UCP034285"/>
    <property type="match status" value="1"/>
</dbReference>
<comment type="caution">
    <text evidence="2">The sequence shown here is derived from an EMBL/GenBank/DDBJ whole genome shotgun (WGS) entry which is preliminary data.</text>
</comment>
<evidence type="ECO:0000256" key="1">
    <source>
        <dbReference type="SAM" id="MobiDB-lite"/>
    </source>
</evidence>
<protein>
    <submittedName>
        <fullName evidence="2">RecA protein-like protein</fullName>
    </submittedName>
</protein>
<dbReference type="InterPro" id="IPR017026">
    <property type="entry name" value="ImuA"/>
</dbReference>
<dbReference type="SUPFAM" id="SSF52540">
    <property type="entry name" value="P-loop containing nucleoside triphosphate hydrolases"/>
    <property type="match status" value="1"/>
</dbReference>
<organism evidence="2 3">
    <name type="scientific">Nitratireductor basaltis</name>
    <dbReference type="NCBI Taxonomy" id="472175"/>
    <lineage>
        <taxon>Bacteria</taxon>
        <taxon>Pseudomonadati</taxon>
        <taxon>Pseudomonadota</taxon>
        <taxon>Alphaproteobacteria</taxon>
        <taxon>Hyphomicrobiales</taxon>
        <taxon>Phyllobacteriaceae</taxon>
        <taxon>Nitratireductor</taxon>
    </lineage>
</organism>
<name>A0A084U6E5_9HYPH</name>
<dbReference type="InterPro" id="IPR027417">
    <property type="entry name" value="P-loop_NTPase"/>
</dbReference>
<dbReference type="RefSeq" id="WP_051914282.1">
    <property type="nucleotide sequence ID" value="NZ_JMQM01000002.1"/>
</dbReference>